<dbReference type="Pfam" id="PF01804">
    <property type="entry name" value="Penicil_amidase"/>
    <property type="match status" value="1"/>
</dbReference>
<keyword evidence="3" id="KW-0378">Hydrolase</keyword>
<dbReference type="InterPro" id="IPR002692">
    <property type="entry name" value="S45"/>
</dbReference>
<reference evidence="6 7" key="1">
    <citation type="submission" date="2014-10" db="EMBL/GenBank/DDBJ databases">
        <title>Draft genome sequence of Actinoplanes utahensis NRRL 12052.</title>
        <authorList>
            <person name="Velasco-Bucheli B."/>
            <person name="del Cerro C."/>
            <person name="Hormigo D."/>
            <person name="Garcia J.L."/>
            <person name="Acebal C."/>
            <person name="Arroyo M."/>
            <person name="de la Mata I."/>
        </authorList>
    </citation>
    <scope>NUCLEOTIDE SEQUENCE [LARGE SCALE GENOMIC DNA]</scope>
    <source>
        <strain evidence="6 7">NRRL 12052</strain>
    </source>
</reference>
<dbReference type="Gene3D" id="1.10.1400.10">
    <property type="match status" value="1"/>
</dbReference>
<evidence type="ECO:0000256" key="2">
    <source>
        <dbReference type="ARBA" id="ARBA00022729"/>
    </source>
</evidence>
<feature type="signal peptide" evidence="5">
    <location>
        <begin position="1"/>
        <end position="22"/>
    </location>
</feature>
<comment type="caution">
    <text evidence="6">The sequence shown here is derived from an EMBL/GenBank/DDBJ whole genome shotgun (WGS) entry which is preliminary data.</text>
</comment>
<dbReference type="PANTHER" id="PTHR34218:SF3">
    <property type="entry name" value="ACYL-HOMOSERINE LACTONE ACYLASE PVDQ"/>
    <property type="match status" value="1"/>
</dbReference>
<dbReference type="EMBL" id="JRTT01000008">
    <property type="protein sequence ID" value="KHD77917.1"/>
    <property type="molecule type" value="Genomic_DNA"/>
</dbReference>
<dbReference type="InterPro" id="IPR043147">
    <property type="entry name" value="Penicillin_amidase_A-knob"/>
</dbReference>
<dbReference type="SUPFAM" id="SSF56235">
    <property type="entry name" value="N-terminal nucleophile aminohydrolases (Ntn hydrolases)"/>
    <property type="match status" value="1"/>
</dbReference>
<protein>
    <recommendedName>
        <fullName evidence="8">Penicillin amidase</fullName>
    </recommendedName>
</protein>
<keyword evidence="4" id="KW-0865">Zymogen</keyword>
<evidence type="ECO:0008006" key="8">
    <source>
        <dbReference type="Google" id="ProtNLM"/>
    </source>
</evidence>
<evidence type="ECO:0000256" key="1">
    <source>
        <dbReference type="ARBA" id="ARBA00006586"/>
    </source>
</evidence>
<dbReference type="Gene3D" id="1.10.439.10">
    <property type="entry name" value="Penicillin Amidohydrolase, domain 1"/>
    <property type="match status" value="1"/>
</dbReference>
<evidence type="ECO:0000313" key="7">
    <source>
        <dbReference type="Proteomes" id="UP000054537"/>
    </source>
</evidence>
<dbReference type="InterPro" id="IPR029055">
    <property type="entry name" value="Ntn_hydrolases_N"/>
</dbReference>
<dbReference type="Gene3D" id="2.30.120.10">
    <property type="match status" value="1"/>
</dbReference>
<dbReference type="GO" id="GO:0017000">
    <property type="term" value="P:antibiotic biosynthetic process"/>
    <property type="evidence" value="ECO:0007669"/>
    <property type="project" value="InterPro"/>
</dbReference>
<dbReference type="InterPro" id="IPR043146">
    <property type="entry name" value="Penicillin_amidase_N_B-knob"/>
</dbReference>
<dbReference type="MEROPS" id="S45.005"/>
<evidence type="ECO:0000256" key="3">
    <source>
        <dbReference type="ARBA" id="ARBA00022801"/>
    </source>
</evidence>
<dbReference type="STRING" id="1869.MB27_09015"/>
<proteinExistence type="inferred from homology"/>
<dbReference type="PANTHER" id="PTHR34218">
    <property type="entry name" value="PEPTIDASE S45 PENICILLIN AMIDASE"/>
    <property type="match status" value="1"/>
</dbReference>
<keyword evidence="7" id="KW-1185">Reference proteome</keyword>
<sequence length="802" mass="84210">MPGRRLPAAAVLFLLAALPWVATPAAASGADRPHAVVRYTEYGVPHILAADHRGLGYGYGYAVARDNICILADSYVTVSAQRSLFHGPAAPTRSDFGRVTTALNSDLYFQNLNDSGVVERLMSLPAPLGPEREVTDMVRGYVTGYNRYLRDTGVDALTDPACRGADWVRPITELDVFRAMHAFVIGSGSGSVIDGLVTPQPPAGPVPPTATPAVSAEQARTVRDSGADRGSNAVAAGRDGTSGARSVLLGNPHYGWSGVARFWQSQLTIPGRLNVSGAGLLGFPAVLIGHNRDVAWSHTVSTPTTYGLFELTTDPADPTRYLRDGVSTPMTSRTVTVRAKQADGSVTPVSRTLWSTELGPVIGAIPGVTLPWGATVHVFRDANAGNLRMLNTWFGFGAARSTSEVDQVLRRTQGVPWLNTVASDRAGNAYYSGIQVVPHVTDERLAACSTALGQQLFRINGTPVLDGSRAACAWGTDPDAVESGLFGPSRLPTLTRADYVANANDSAWLTNPAQPLTGYPAVLGAAGTQRSARTQQTIVSAQRRLAGADGLPGAGFSLDTMSRVLFSDDSRVAELTAADAAAMCAAFPDGVAAGAAGPVDVTEACPVLAAWDRSFRLDSRGSLLFARFATRLGAVPGGPWATPFDPADPIGTPAGLATAKPAVQRAFADAVAELRSAGIALDAPLGDHQSVTRAGETIPVHGAPHALGVLNVITPTWRAGAGNVDVVHGSSFIQVVEFGATGAPRARTLLTYSQSADPTSPHHADQTRLFSRSTWVTSRFTEREIAASPVLSQIRLTERAPR</sequence>
<gene>
    <name evidence="6" type="ORF">MB27_09015</name>
</gene>
<dbReference type="GO" id="GO:0016811">
    <property type="term" value="F:hydrolase activity, acting on carbon-nitrogen (but not peptide) bonds, in linear amides"/>
    <property type="evidence" value="ECO:0007669"/>
    <property type="project" value="InterPro"/>
</dbReference>
<dbReference type="AlphaFoldDB" id="A0A0A6XCX4"/>
<organism evidence="6 7">
    <name type="scientific">Actinoplanes utahensis</name>
    <dbReference type="NCBI Taxonomy" id="1869"/>
    <lineage>
        <taxon>Bacteria</taxon>
        <taxon>Bacillati</taxon>
        <taxon>Actinomycetota</taxon>
        <taxon>Actinomycetes</taxon>
        <taxon>Micromonosporales</taxon>
        <taxon>Micromonosporaceae</taxon>
        <taxon>Actinoplanes</taxon>
    </lineage>
</organism>
<evidence type="ECO:0000256" key="4">
    <source>
        <dbReference type="ARBA" id="ARBA00023145"/>
    </source>
</evidence>
<name>A0A0A6XCX4_ACTUT</name>
<evidence type="ECO:0000256" key="5">
    <source>
        <dbReference type="SAM" id="SignalP"/>
    </source>
</evidence>
<dbReference type="Gene3D" id="3.60.20.10">
    <property type="entry name" value="Glutamine Phosphoribosylpyrophosphate, subunit 1, domain 1"/>
    <property type="match status" value="1"/>
</dbReference>
<accession>A0A0A6XCX4</accession>
<dbReference type="eggNOG" id="COG2366">
    <property type="taxonomic scope" value="Bacteria"/>
</dbReference>
<dbReference type="Proteomes" id="UP000054537">
    <property type="component" value="Unassembled WGS sequence"/>
</dbReference>
<comment type="similarity">
    <text evidence="1">Belongs to the peptidase S45 family.</text>
</comment>
<dbReference type="InterPro" id="IPR023343">
    <property type="entry name" value="Penicillin_amidase_dom1"/>
</dbReference>
<keyword evidence="2 5" id="KW-0732">Signal</keyword>
<feature type="chain" id="PRO_5039024934" description="Penicillin amidase" evidence="5">
    <location>
        <begin position="23"/>
        <end position="802"/>
    </location>
</feature>
<evidence type="ECO:0000313" key="6">
    <source>
        <dbReference type="EMBL" id="KHD77917.1"/>
    </source>
</evidence>